<evidence type="ECO:0000259" key="1">
    <source>
        <dbReference type="PROSITE" id="PS50097"/>
    </source>
</evidence>
<dbReference type="InterPro" id="IPR011333">
    <property type="entry name" value="SKP1/BTB/POZ_sf"/>
</dbReference>
<dbReference type="EMBL" id="BGPR01107079">
    <property type="protein sequence ID" value="GBM78373.1"/>
    <property type="molecule type" value="Genomic_DNA"/>
</dbReference>
<accession>A0A4Y2IKN1</accession>
<proteinExistence type="predicted"/>
<dbReference type="CDD" id="cd18186">
    <property type="entry name" value="BTB_POZ_ZBTB_KLHL-like"/>
    <property type="match status" value="1"/>
</dbReference>
<dbReference type="Pfam" id="PF00651">
    <property type="entry name" value="BTB"/>
    <property type="match status" value="1"/>
</dbReference>
<dbReference type="PANTHER" id="PTHR24413">
    <property type="entry name" value="SPECKLE-TYPE POZ PROTEIN"/>
    <property type="match status" value="1"/>
</dbReference>
<evidence type="ECO:0000313" key="2">
    <source>
        <dbReference type="EMBL" id="GBM78373.1"/>
    </source>
</evidence>
<reference evidence="2 3" key="1">
    <citation type="journal article" date="2019" name="Sci. Rep.">
        <title>Orb-weaving spider Araneus ventricosus genome elucidates the spidroin gene catalogue.</title>
        <authorList>
            <person name="Kono N."/>
            <person name="Nakamura H."/>
            <person name="Ohtoshi R."/>
            <person name="Moran D.A.P."/>
            <person name="Shinohara A."/>
            <person name="Yoshida Y."/>
            <person name="Fujiwara M."/>
            <person name="Mori M."/>
            <person name="Tomita M."/>
            <person name="Arakawa K."/>
        </authorList>
    </citation>
    <scope>NUCLEOTIDE SEQUENCE [LARGE SCALE GENOMIC DNA]</scope>
</reference>
<comment type="caution">
    <text evidence="2">The sequence shown here is derived from an EMBL/GenBank/DDBJ whole genome shotgun (WGS) entry which is preliminary data.</text>
</comment>
<feature type="domain" description="BTB" evidence="1">
    <location>
        <begin position="192"/>
        <end position="253"/>
    </location>
</feature>
<dbReference type="Gene3D" id="3.30.710.10">
    <property type="entry name" value="Potassium Channel Kv1.1, Chain A"/>
    <property type="match status" value="1"/>
</dbReference>
<dbReference type="SMART" id="SM00225">
    <property type="entry name" value="BTB"/>
    <property type="match status" value="1"/>
</dbReference>
<dbReference type="Proteomes" id="UP000499080">
    <property type="component" value="Unassembled WGS sequence"/>
</dbReference>
<dbReference type="AlphaFoldDB" id="A0A4Y2IKN1"/>
<name>A0A4Y2IKN1_ARAVE</name>
<gene>
    <name evidence="2" type="ORF">AVEN_211704_1</name>
</gene>
<dbReference type="PROSITE" id="PS50097">
    <property type="entry name" value="BTB"/>
    <property type="match status" value="1"/>
</dbReference>
<sequence length="280" mass="31880">MNPNPEFGKLKVFGITIGNDDIHLRTHRIDSQLRMMTYYLCTWSIRNFSSIQNACSEGFQKEGGFNCKVRLSVNQEEVKIIVECIFYYYYVINCCVTISTDSGTVLFHKTFDNAAAPCNNQFKDTVSITGEDFQKLKELPNDTFVLTCRITRSGVDDAILKYNPINFAINISTYLKTLEADLKKYSGAFSKQKVNLRVGGATEVVNKAVLCSRSPVFEKMFGNEMREHENNTVIITDIKMPVLRALVSFLCSGLLPDCDFDFLCDLYYAANKYGIWELHQ</sequence>
<evidence type="ECO:0000313" key="3">
    <source>
        <dbReference type="Proteomes" id="UP000499080"/>
    </source>
</evidence>
<dbReference type="InterPro" id="IPR000210">
    <property type="entry name" value="BTB/POZ_dom"/>
</dbReference>
<protein>
    <recommendedName>
        <fullName evidence="1">BTB domain-containing protein</fullName>
    </recommendedName>
</protein>
<dbReference type="SUPFAM" id="SSF54695">
    <property type="entry name" value="POZ domain"/>
    <property type="match status" value="1"/>
</dbReference>
<keyword evidence="3" id="KW-1185">Reference proteome</keyword>
<organism evidence="2 3">
    <name type="scientific">Araneus ventricosus</name>
    <name type="common">Orbweaver spider</name>
    <name type="synonym">Epeira ventricosa</name>
    <dbReference type="NCBI Taxonomy" id="182803"/>
    <lineage>
        <taxon>Eukaryota</taxon>
        <taxon>Metazoa</taxon>
        <taxon>Ecdysozoa</taxon>
        <taxon>Arthropoda</taxon>
        <taxon>Chelicerata</taxon>
        <taxon>Arachnida</taxon>
        <taxon>Araneae</taxon>
        <taxon>Araneomorphae</taxon>
        <taxon>Entelegynae</taxon>
        <taxon>Araneoidea</taxon>
        <taxon>Araneidae</taxon>
        <taxon>Araneus</taxon>
    </lineage>
</organism>
<dbReference type="OrthoDB" id="6427162at2759"/>
<feature type="non-terminal residue" evidence="2">
    <location>
        <position position="280"/>
    </location>
</feature>